<protein>
    <submittedName>
        <fullName evidence="2">Thioredoxin</fullName>
    </submittedName>
</protein>
<organism evidence="2 3">
    <name type="scientific">Marinifilum caeruleilacunae</name>
    <dbReference type="NCBI Taxonomy" id="2499076"/>
    <lineage>
        <taxon>Bacteria</taxon>
        <taxon>Pseudomonadati</taxon>
        <taxon>Bacteroidota</taxon>
        <taxon>Bacteroidia</taxon>
        <taxon>Marinilabiliales</taxon>
        <taxon>Marinifilaceae</taxon>
    </lineage>
</organism>
<sequence length="153" mass="17246">MKLKNILGGMAFASLLILLVLAVSQKDKMNQFVSSSLKNQVSAEAKLAGQELIDSLYNYAANGESYQLTFLEFGAEGCISCRKMKKVMEEVKNHYPAKVNVVFMNALKEESQQLMKMYGIASIPTQILLDKKGKEFYRHSGYISFDDLSKEFH</sequence>
<dbReference type="InterPro" id="IPR012336">
    <property type="entry name" value="Thioredoxin-like_fold"/>
</dbReference>
<dbReference type="Pfam" id="PF13098">
    <property type="entry name" value="Thioredoxin_2"/>
    <property type="match status" value="1"/>
</dbReference>
<accession>A0ABX1WQF4</accession>
<evidence type="ECO:0000313" key="2">
    <source>
        <dbReference type="EMBL" id="NOU58317.1"/>
    </source>
</evidence>
<evidence type="ECO:0000259" key="1">
    <source>
        <dbReference type="PROSITE" id="PS51352"/>
    </source>
</evidence>
<dbReference type="InterPro" id="IPR036249">
    <property type="entry name" value="Thioredoxin-like_sf"/>
</dbReference>
<dbReference type="RefSeq" id="WP_171593577.1">
    <property type="nucleotide sequence ID" value="NZ_RZNH01000001.1"/>
</dbReference>
<dbReference type="EMBL" id="RZNH01000001">
    <property type="protein sequence ID" value="NOU58317.1"/>
    <property type="molecule type" value="Genomic_DNA"/>
</dbReference>
<evidence type="ECO:0000313" key="3">
    <source>
        <dbReference type="Proteomes" id="UP000732105"/>
    </source>
</evidence>
<dbReference type="PANTHER" id="PTHR45663">
    <property type="entry name" value="GEO12009P1"/>
    <property type="match status" value="1"/>
</dbReference>
<comment type="caution">
    <text evidence="2">The sequence shown here is derived from an EMBL/GenBank/DDBJ whole genome shotgun (WGS) entry which is preliminary data.</text>
</comment>
<dbReference type="Gene3D" id="3.40.30.10">
    <property type="entry name" value="Glutaredoxin"/>
    <property type="match status" value="1"/>
</dbReference>
<name>A0ABX1WQF4_9BACT</name>
<dbReference type="PANTHER" id="PTHR45663:SF11">
    <property type="entry name" value="GEO12009P1"/>
    <property type="match status" value="1"/>
</dbReference>
<dbReference type="InterPro" id="IPR013766">
    <property type="entry name" value="Thioredoxin_domain"/>
</dbReference>
<keyword evidence="3" id="KW-1185">Reference proteome</keyword>
<dbReference type="PROSITE" id="PS51352">
    <property type="entry name" value="THIOREDOXIN_2"/>
    <property type="match status" value="1"/>
</dbReference>
<gene>
    <name evidence="2" type="ORF">ELS83_00710</name>
</gene>
<dbReference type="CDD" id="cd02947">
    <property type="entry name" value="TRX_family"/>
    <property type="match status" value="1"/>
</dbReference>
<reference evidence="2 3" key="1">
    <citation type="submission" date="2018-12" db="EMBL/GenBank/DDBJ databases">
        <title>Marinifilum JC070 sp. nov., a marine bacterium isolated from Yongle Blue Hole in the South China Sea.</title>
        <authorList>
            <person name="Fu T."/>
        </authorList>
    </citation>
    <scope>NUCLEOTIDE SEQUENCE [LARGE SCALE GENOMIC DNA]</scope>
    <source>
        <strain evidence="2 3">JC070</strain>
    </source>
</reference>
<proteinExistence type="predicted"/>
<dbReference type="Proteomes" id="UP000732105">
    <property type="component" value="Unassembled WGS sequence"/>
</dbReference>
<dbReference type="SUPFAM" id="SSF52833">
    <property type="entry name" value="Thioredoxin-like"/>
    <property type="match status" value="1"/>
</dbReference>
<feature type="domain" description="Thioredoxin" evidence="1">
    <location>
        <begin position="23"/>
        <end position="153"/>
    </location>
</feature>